<evidence type="ECO:0000256" key="1">
    <source>
        <dbReference type="SAM" id="SignalP"/>
    </source>
</evidence>
<protein>
    <recommendedName>
        <fullName evidence="4">Secreted protein</fullName>
    </recommendedName>
</protein>
<reference evidence="2 3" key="1">
    <citation type="journal article" date="2018" name="FEMS Microbiol. Ecol.">
        <title>Co-invading symbiotic mutualists of Medicago polymorpha retain high ancestral diversity and contain diverse accessory genomes.</title>
        <authorList>
            <person name="Porter S.S."/>
            <person name="Faber-Hammond J.J."/>
            <person name="Friesen M.L."/>
        </authorList>
    </citation>
    <scope>NUCLEOTIDE SEQUENCE [LARGE SCALE GENOMIC DNA]</scope>
    <source>
        <strain evidence="2 3">Str16</strain>
    </source>
</reference>
<comment type="caution">
    <text evidence="2">The sequence shown here is derived from an EMBL/GenBank/DDBJ whole genome shotgun (WGS) entry which is preliminary data.</text>
</comment>
<sequence length="160" mass="18586">MVSPKMRFTMIIMATAMASAAHGQEAKTHTFIQCTKFNQSEQRPRGTPVAWAVKENKLMQVAHGRYKIMDQIVSWPISFRDEKQIIYNSPSTGRKYDISFYRLVIDLQHHSMHEERYERYQSTTNHGRCTIAEHADDGSPRPPIWHSPEGKDFDQVGIEY</sequence>
<dbReference type="Proteomes" id="UP001190825">
    <property type="component" value="Unassembled WGS sequence"/>
</dbReference>
<gene>
    <name evidence="2" type="ORF">BMJ33_11690</name>
</gene>
<feature type="chain" id="PRO_5047309072" description="Secreted protein" evidence="1">
    <location>
        <begin position="24"/>
        <end position="160"/>
    </location>
</feature>
<evidence type="ECO:0000313" key="2">
    <source>
        <dbReference type="EMBL" id="PLU04522.1"/>
    </source>
</evidence>
<organism evidence="2 3">
    <name type="scientific">Sinorhizobium medicae</name>
    <dbReference type="NCBI Taxonomy" id="110321"/>
    <lineage>
        <taxon>Bacteria</taxon>
        <taxon>Pseudomonadati</taxon>
        <taxon>Pseudomonadota</taxon>
        <taxon>Alphaproteobacteria</taxon>
        <taxon>Hyphomicrobiales</taxon>
        <taxon>Rhizobiaceae</taxon>
        <taxon>Sinorhizobium/Ensifer group</taxon>
        <taxon>Sinorhizobium</taxon>
    </lineage>
</organism>
<keyword evidence="3" id="KW-1185">Reference proteome</keyword>
<proteinExistence type="predicted"/>
<keyword evidence="1" id="KW-0732">Signal</keyword>
<evidence type="ECO:0008006" key="4">
    <source>
        <dbReference type="Google" id="ProtNLM"/>
    </source>
</evidence>
<dbReference type="EMBL" id="NBUC01000065">
    <property type="protein sequence ID" value="PLU04522.1"/>
    <property type="molecule type" value="Genomic_DNA"/>
</dbReference>
<evidence type="ECO:0000313" key="3">
    <source>
        <dbReference type="Proteomes" id="UP001190825"/>
    </source>
</evidence>
<feature type="signal peptide" evidence="1">
    <location>
        <begin position="1"/>
        <end position="23"/>
    </location>
</feature>
<name>A0ABX4TMM6_9HYPH</name>
<accession>A0ABX4TMM6</accession>